<name>A0AAW2I2Q1_9NEOP</name>
<accession>A0AAW2I2Q1</accession>
<dbReference type="AlphaFoldDB" id="A0AAW2I2Q1"/>
<comment type="caution">
    <text evidence="1">The sequence shown here is derived from an EMBL/GenBank/DDBJ whole genome shotgun (WGS) entry which is preliminary data.</text>
</comment>
<gene>
    <name evidence="1" type="ORF">PYX00_003805</name>
</gene>
<evidence type="ECO:0000313" key="1">
    <source>
        <dbReference type="EMBL" id="KAL0276188.1"/>
    </source>
</evidence>
<proteinExistence type="predicted"/>
<dbReference type="EMBL" id="JARGDH010000002">
    <property type="protein sequence ID" value="KAL0276188.1"/>
    <property type="molecule type" value="Genomic_DNA"/>
</dbReference>
<sequence>MDRKKRNIGHKPFESFIQEMASESMLKAPPPTPCLCLKQKSGSVPDVRVIDILQKDKSCLKMSPCRITSHAISSHRKSILKSLFESDGRRPSSDHSLSAGTSKFSQWLVLAQGPTTSHLLHSVRQKLLNL</sequence>
<protein>
    <submittedName>
        <fullName evidence="1">Uncharacterized protein</fullName>
    </submittedName>
</protein>
<organism evidence="1">
    <name type="scientific">Menopon gallinae</name>
    <name type="common">poultry shaft louse</name>
    <dbReference type="NCBI Taxonomy" id="328185"/>
    <lineage>
        <taxon>Eukaryota</taxon>
        <taxon>Metazoa</taxon>
        <taxon>Ecdysozoa</taxon>
        <taxon>Arthropoda</taxon>
        <taxon>Hexapoda</taxon>
        <taxon>Insecta</taxon>
        <taxon>Pterygota</taxon>
        <taxon>Neoptera</taxon>
        <taxon>Paraneoptera</taxon>
        <taxon>Psocodea</taxon>
        <taxon>Troctomorpha</taxon>
        <taxon>Phthiraptera</taxon>
        <taxon>Amblycera</taxon>
        <taxon>Menoponidae</taxon>
        <taxon>Menopon</taxon>
    </lineage>
</organism>
<reference evidence="1" key="1">
    <citation type="journal article" date="2024" name="Gigascience">
        <title>Chromosome-level genome of the poultry shaft louse Menopon gallinae provides insight into the host-switching and adaptive evolution of parasitic lice.</title>
        <authorList>
            <person name="Xu Y."/>
            <person name="Ma L."/>
            <person name="Liu S."/>
            <person name="Liang Y."/>
            <person name="Liu Q."/>
            <person name="He Z."/>
            <person name="Tian L."/>
            <person name="Duan Y."/>
            <person name="Cai W."/>
            <person name="Li H."/>
            <person name="Song F."/>
        </authorList>
    </citation>
    <scope>NUCLEOTIDE SEQUENCE</scope>
    <source>
        <strain evidence="1">Cailab_2023a</strain>
    </source>
</reference>